<keyword evidence="3" id="KW-0479">Metal-binding</keyword>
<sequence>MIYREIRAGKQGVLESPVGMNQPAKRVDIVKLKMVKESSLLYKERRVKSPEDASLLFKQFLDGADREFFIVLCLDIKNQPTAINVCHIGSLNSSIVHPREVLKPAIISNAASIIVAHNHPSNDPTPSREDLEVTKRLIEAGKVVGIEVLDHLIVCEESFTSLKEKGHM</sequence>
<comment type="similarity">
    <text evidence="1">Belongs to the UPF0758 family.</text>
</comment>
<evidence type="ECO:0000256" key="6">
    <source>
        <dbReference type="ARBA" id="ARBA00023049"/>
    </source>
</evidence>
<dbReference type="GO" id="GO:0046872">
    <property type="term" value="F:metal ion binding"/>
    <property type="evidence" value="ECO:0007669"/>
    <property type="project" value="UniProtKB-KW"/>
</dbReference>
<organism evidence="7 8">
    <name type="scientific">Bacillus mobilis</name>
    <dbReference type="NCBI Taxonomy" id="2026190"/>
    <lineage>
        <taxon>Bacteria</taxon>
        <taxon>Bacillati</taxon>
        <taxon>Bacillota</taxon>
        <taxon>Bacilli</taxon>
        <taxon>Bacillales</taxon>
        <taxon>Bacillaceae</taxon>
        <taxon>Bacillus</taxon>
        <taxon>Bacillus cereus group</taxon>
    </lineage>
</organism>
<dbReference type="RefSeq" id="WP_080495921.1">
    <property type="nucleotide sequence ID" value="NZ_FWZD01000058.1"/>
</dbReference>
<gene>
    <name evidence="7" type="ORF">BACERE00185_03576</name>
</gene>
<dbReference type="EMBL" id="FWZD01000058">
    <property type="protein sequence ID" value="SME23468.1"/>
    <property type="molecule type" value="Genomic_DNA"/>
</dbReference>
<dbReference type="GO" id="GO:0008237">
    <property type="term" value="F:metallopeptidase activity"/>
    <property type="evidence" value="ECO:0007669"/>
    <property type="project" value="UniProtKB-KW"/>
</dbReference>
<evidence type="ECO:0000313" key="7">
    <source>
        <dbReference type="EMBL" id="SME23468.1"/>
    </source>
</evidence>
<evidence type="ECO:0000313" key="8">
    <source>
        <dbReference type="Proteomes" id="UP000194439"/>
    </source>
</evidence>
<keyword evidence="6" id="KW-0482">Metalloprotease</keyword>
<dbReference type="NCBIfam" id="TIGR00608">
    <property type="entry name" value="radc"/>
    <property type="match status" value="1"/>
</dbReference>
<dbReference type="AlphaFoldDB" id="A0A1Y6A8N5"/>
<dbReference type="CDD" id="cd08071">
    <property type="entry name" value="MPN_DUF2466"/>
    <property type="match status" value="1"/>
</dbReference>
<dbReference type="InterPro" id="IPR025657">
    <property type="entry name" value="RadC_JAB"/>
</dbReference>
<evidence type="ECO:0000256" key="5">
    <source>
        <dbReference type="ARBA" id="ARBA00022833"/>
    </source>
</evidence>
<dbReference type="Gene3D" id="3.40.140.10">
    <property type="entry name" value="Cytidine Deaminase, domain 2"/>
    <property type="match status" value="1"/>
</dbReference>
<keyword evidence="2" id="KW-0645">Protease</keyword>
<accession>A0A1Y6A8N5</accession>
<keyword evidence="5" id="KW-0862">Zinc</keyword>
<dbReference type="PROSITE" id="PS50249">
    <property type="entry name" value="MPN"/>
    <property type="match status" value="1"/>
</dbReference>
<accession>A0A386UY97</accession>
<dbReference type="KEGG" id="bmob:MLA2C4_06710"/>
<proteinExistence type="inferred from homology"/>
<dbReference type="Pfam" id="PF04002">
    <property type="entry name" value="RadC"/>
    <property type="match status" value="1"/>
</dbReference>
<evidence type="ECO:0000256" key="1">
    <source>
        <dbReference type="ARBA" id="ARBA00010243"/>
    </source>
</evidence>
<protein>
    <submittedName>
        <fullName evidence="7">Uncharacterized protein</fullName>
    </submittedName>
</protein>
<dbReference type="Proteomes" id="UP000194439">
    <property type="component" value="Unassembled WGS sequence"/>
</dbReference>
<keyword evidence="4" id="KW-0378">Hydrolase</keyword>
<name>A0A1Y6A8N5_9BACI</name>
<dbReference type="InterPro" id="IPR001405">
    <property type="entry name" value="UPF0758"/>
</dbReference>
<dbReference type="PANTHER" id="PTHR30471">
    <property type="entry name" value="DNA REPAIR PROTEIN RADC"/>
    <property type="match status" value="1"/>
</dbReference>
<evidence type="ECO:0000256" key="3">
    <source>
        <dbReference type="ARBA" id="ARBA00022723"/>
    </source>
</evidence>
<reference evidence="8" key="1">
    <citation type="submission" date="2017-04" db="EMBL/GenBank/DDBJ databases">
        <authorList>
            <person name="Criscuolo A."/>
        </authorList>
    </citation>
    <scope>NUCLEOTIDE SEQUENCE [LARGE SCALE GENOMIC DNA]</scope>
</reference>
<dbReference type="PANTHER" id="PTHR30471:SF3">
    <property type="entry name" value="UPF0758 PROTEIN YEES-RELATED"/>
    <property type="match status" value="1"/>
</dbReference>
<evidence type="ECO:0000256" key="2">
    <source>
        <dbReference type="ARBA" id="ARBA00022670"/>
    </source>
</evidence>
<dbReference type="InterPro" id="IPR037518">
    <property type="entry name" value="MPN"/>
</dbReference>
<dbReference type="GO" id="GO:0006508">
    <property type="term" value="P:proteolysis"/>
    <property type="evidence" value="ECO:0007669"/>
    <property type="project" value="UniProtKB-KW"/>
</dbReference>
<evidence type="ECO:0000256" key="4">
    <source>
        <dbReference type="ARBA" id="ARBA00022801"/>
    </source>
</evidence>